<evidence type="ECO:0000313" key="2">
    <source>
        <dbReference type="EMBL" id="WOE76330.1"/>
    </source>
</evidence>
<dbReference type="KEGG" id="acoa:RB602_06355"/>
<keyword evidence="1" id="KW-0472">Membrane</keyword>
<keyword evidence="3" id="KW-1185">Reference proteome</keyword>
<name>A0AA97FC44_9SPHN</name>
<protein>
    <submittedName>
        <fullName evidence="2">Uncharacterized protein</fullName>
    </submittedName>
</protein>
<dbReference type="Pfam" id="PF25612">
    <property type="entry name" value="DUF7940"/>
    <property type="match status" value="1"/>
</dbReference>
<keyword evidence="1" id="KW-1133">Transmembrane helix</keyword>
<accession>A0AA97FC44</accession>
<reference evidence="2 3" key="1">
    <citation type="submission" date="2023-10" db="EMBL/GenBank/DDBJ databases">
        <title>Complete genome sequence of a Sphingomonadaceae bacterium.</title>
        <authorList>
            <person name="Yan C."/>
        </authorList>
    </citation>
    <scope>NUCLEOTIDE SEQUENCE [LARGE SCALE GENOMIC DNA]</scope>
    <source>
        <strain evidence="2 3">SCSIO 66989</strain>
    </source>
</reference>
<dbReference type="RefSeq" id="WP_317083969.1">
    <property type="nucleotide sequence ID" value="NZ_CP136594.1"/>
</dbReference>
<dbReference type="InterPro" id="IPR057700">
    <property type="entry name" value="DUF7940"/>
</dbReference>
<keyword evidence="1" id="KW-0812">Transmembrane</keyword>
<organism evidence="2 3">
    <name type="scientific">Alterisphingorhabdus coralli</name>
    <dbReference type="NCBI Taxonomy" id="3071408"/>
    <lineage>
        <taxon>Bacteria</taxon>
        <taxon>Pseudomonadati</taxon>
        <taxon>Pseudomonadota</taxon>
        <taxon>Alphaproteobacteria</taxon>
        <taxon>Sphingomonadales</taxon>
        <taxon>Sphingomonadaceae</taxon>
        <taxon>Alterisphingorhabdus (ex Yan et al. 2024)</taxon>
    </lineage>
</organism>
<evidence type="ECO:0000256" key="1">
    <source>
        <dbReference type="SAM" id="Phobius"/>
    </source>
</evidence>
<proteinExistence type="predicted"/>
<feature type="transmembrane region" description="Helical" evidence="1">
    <location>
        <begin position="90"/>
        <end position="108"/>
    </location>
</feature>
<dbReference type="Proteomes" id="UP001302429">
    <property type="component" value="Chromosome"/>
</dbReference>
<sequence>MKRIAQFLEQTLAPYWYYWLHWWSHHFGLVVRFLDEKLVPDWRDWWQWWSYRFGVIAGFFMQFVLWPPEATLVFWNMVPTDVQYLLPGNLHLYLGMAFSAAALLARLVKQHPKKGQADEQ</sequence>
<dbReference type="EMBL" id="CP136594">
    <property type="protein sequence ID" value="WOE76330.1"/>
    <property type="molecule type" value="Genomic_DNA"/>
</dbReference>
<evidence type="ECO:0000313" key="3">
    <source>
        <dbReference type="Proteomes" id="UP001302429"/>
    </source>
</evidence>
<feature type="transmembrane region" description="Helical" evidence="1">
    <location>
        <begin position="55"/>
        <end position="78"/>
    </location>
</feature>
<gene>
    <name evidence="2" type="ORF">RB602_06355</name>
</gene>
<dbReference type="AlphaFoldDB" id="A0AA97FC44"/>